<dbReference type="InterPro" id="IPR023214">
    <property type="entry name" value="HAD_sf"/>
</dbReference>
<dbReference type="AlphaFoldDB" id="A0AAW0EE58"/>
<evidence type="ECO:0000313" key="4">
    <source>
        <dbReference type="Proteomes" id="UP001362999"/>
    </source>
</evidence>
<organism evidence="3 4">
    <name type="scientific">Favolaschia claudopus</name>
    <dbReference type="NCBI Taxonomy" id="2862362"/>
    <lineage>
        <taxon>Eukaryota</taxon>
        <taxon>Fungi</taxon>
        <taxon>Dikarya</taxon>
        <taxon>Basidiomycota</taxon>
        <taxon>Agaricomycotina</taxon>
        <taxon>Agaricomycetes</taxon>
        <taxon>Agaricomycetidae</taxon>
        <taxon>Agaricales</taxon>
        <taxon>Marasmiineae</taxon>
        <taxon>Mycenaceae</taxon>
        <taxon>Favolaschia</taxon>
    </lineage>
</organism>
<keyword evidence="1" id="KW-0378">Hydrolase</keyword>
<dbReference type="Proteomes" id="UP001362999">
    <property type="component" value="Unassembled WGS sequence"/>
</dbReference>
<accession>A0AAW0EE58</accession>
<feature type="compositionally biased region" description="Acidic residues" evidence="2">
    <location>
        <begin position="293"/>
        <end position="303"/>
    </location>
</feature>
<name>A0AAW0EE58_9AGAR</name>
<dbReference type="EMBL" id="JAWWNJ010000002">
    <property type="protein sequence ID" value="KAK7061952.1"/>
    <property type="molecule type" value="Genomic_DNA"/>
</dbReference>
<dbReference type="PANTHER" id="PTHR43316">
    <property type="entry name" value="HYDROLASE, HALOACID DELAHOGENASE-RELATED"/>
    <property type="match status" value="1"/>
</dbReference>
<evidence type="ECO:0000256" key="1">
    <source>
        <dbReference type="ARBA" id="ARBA00022801"/>
    </source>
</evidence>
<dbReference type="Gene3D" id="1.10.150.750">
    <property type="match status" value="1"/>
</dbReference>
<feature type="compositionally biased region" description="Basic and acidic residues" evidence="2">
    <location>
        <begin position="304"/>
        <end position="315"/>
    </location>
</feature>
<proteinExistence type="predicted"/>
<evidence type="ECO:0000313" key="3">
    <source>
        <dbReference type="EMBL" id="KAK7061952.1"/>
    </source>
</evidence>
<keyword evidence="4" id="KW-1185">Reference proteome</keyword>
<dbReference type="GO" id="GO:0016787">
    <property type="term" value="F:hydrolase activity"/>
    <property type="evidence" value="ECO:0007669"/>
    <property type="project" value="UniProtKB-KW"/>
</dbReference>
<dbReference type="InterPro" id="IPR051540">
    <property type="entry name" value="S-2-haloacid_dehalogenase"/>
</dbReference>
<evidence type="ECO:0000256" key="2">
    <source>
        <dbReference type="SAM" id="MobiDB-lite"/>
    </source>
</evidence>
<reference evidence="3 4" key="1">
    <citation type="journal article" date="2024" name="J Genomics">
        <title>Draft genome sequencing and assembly of Favolaschia claudopus CIRM-BRFM 2984 isolated from oak limbs.</title>
        <authorList>
            <person name="Navarro D."/>
            <person name="Drula E."/>
            <person name="Chaduli D."/>
            <person name="Cazenave R."/>
            <person name="Ahrendt S."/>
            <person name="Wang J."/>
            <person name="Lipzen A."/>
            <person name="Daum C."/>
            <person name="Barry K."/>
            <person name="Grigoriev I.V."/>
            <person name="Favel A."/>
            <person name="Rosso M.N."/>
            <person name="Martin F."/>
        </authorList>
    </citation>
    <scope>NUCLEOTIDE SEQUENCE [LARGE SCALE GENOMIC DNA]</scope>
    <source>
        <strain evidence="3 4">CIRM-BRFM 2984</strain>
    </source>
</reference>
<dbReference type="SUPFAM" id="SSF56784">
    <property type="entry name" value="HAD-like"/>
    <property type="match status" value="1"/>
</dbReference>
<dbReference type="Gene3D" id="3.40.50.1000">
    <property type="entry name" value="HAD superfamily/HAD-like"/>
    <property type="match status" value="1"/>
</dbReference>
<protein>
    <submittedName>
        <fullName evidence="3">HAD-like domain-containing protein</fullName>
    </submittedName>
</protein>
<sequence length="579" mass="65058">MVGRYFWMVLQPSPALSVHYLHSPFADEAAQYLVCGKYLALFSPTGYNNDTTSFAAFLVQPASDPLPDTYLAILPCKVGPRDSLDPGFDWPFEDCVLNTGRRFSIEALHDEADNGTTRYELSEEQAHIFVKTVQEDIVKQYWCKVERRKADREAAGFLDEASVWTTFSPKSTYVPPGPYHIFPPDTLVVFYSFDISSLKHVPSASLCFEDESAISRCSHSPISSVKCSFVIRLRNRFSRISTERTIMWTMDQDAWESLDAPVEQTITDASSRTIDLEIAFDRPDSPETLSSESSEEEDEEEYTAEEKRRLREGPMRRTLQPPPPYDLHGLQVIYFDVFGTLIDSECGIYEALKPLLAQCPHQFERWEALTFYFESEMATKQRMPTAPYSKILAEAHGDMANRLGLLAADDSASTFASSIGTWPLFNEALPCISNLAALVPFLVALPDIDKETLDKSAAFAVIAPYFSRVYTWDGSHVYKPEVAAFQLPLEFYKDMGIPLEQQCLVSNSVFRDLEPARELGLPAIWIRYPQSLAGNVPSFEGSSPAYVCPYLVDLDLLIRIHKGAWSSTTPSDGSAEPVN</sequence>
<feature type="region of interest" description="Disordered" evidence="2">
    <location>
        <begin position="283"/>
        <end position="323"/>
    </location>
</feature>
<dbReference type="PANTHER" id="PTHR43316:SF9">
    <property type="entry name" value="ACID DEHALOGENASE, PUTATIVE (AFU_ORTHOLOGUE AFUA_6G14460)-RELATED"/>
    <property type="match status" value="1"/>
</dbReference>
<gene>
    <name evidence="3" type="ORF">R3P38DRAFT_681732</name>
</gene>
<comment type="caution">
    <text evidence="3">The sequence shown here is derived from an EMBL/GenBank/DDBJ whole genome shotgun (WGS) entry which is preliminary data.</text>
</comment>
<dbReference type="InterPro" id="IPR036412">
    <property type="entry name" value="HAD-like_sf"/>
</dbReference>